<protein>
    <recommendedName>
        <fullName evidence="8">Alpha-1,2-Mannosidase</fullName>
    </recommendedName>
</protein>
<dbReference type="Pfam" id="PF01532">
    <property type="entry name" value="Glyco_hydro_47"/>
    <property type="match status" value="1"/>
</dbReference>
<dbReference type="EMBL" id="CP133617">
    <property type="protein sequence ID" value="WMV34164.1"/>
    <property type="molecule type" value="Genomic_DNA"/>
</dbReference>
<evidence type="ECO:0000256" key="4">
    <source>
        <dbReference type="ARBA" id="ARBA00023180"/>
    </source>
</evidence>
<dbReference type="GO" id="GO:0004571">
    <property type="term" value="F:mannosyl-oligosaccharide 1,2-alpha-mannosidase activity"/>
    <property type="evidence" value="ECO:0007669"/>
    <property type="project" value="InterPro"/>
</dbReference>
<dbReference type="GO" id="GO:0005509">
    <property type="term" value="F:calcium ion binding"/>
    <property type="evidence" value="ECO:0007669"/>
    <property type="project" value="InterPro"/>
</dbReference>
<dbReference type="Gene3D" id="1.50.10.10">
    <property type="match status" value="2"/>
</dbReference>
<keyword evidence="7" id="KW-1185">Reference proteome</keyword>
<dbReference type="GO" id="GO:0005975">
    <property type="term" value="P:carbohydrate metabolic process"/>
    <property type="evidence" value="ECO:0007669"/>
    <property type="project" value="InterPro"/>
</dbReference>
<dbReference type="InterPro" id="IPR036026">
    <property type="entry name" value="Seven-hairpin_glycosidases"/>
</dbReference>
<dbReference type="InterPro" id="IPR001382">
    <property type="entry name" value="Glyco_hydro_47"/>
</dbReference>
<comment type="similarity">
    <text evidence="2">Belongs to the glycosyl hydrolase 47 family.</text>
</comment>
<accession>A0AAF0TVT2</accession>
<name>A0AAF0TVT2_SOLVR</name>
<dbReference type="AlphaFoldDB" id="A0AAF0TVT2"/>
<keyword evidence="3" id="KW-0256">Endoplasmic reticulum</keyword>
<dbReference type="GO" id="GO:0016020">
    <property type="term" value="C:membrane"/>
    <property type="evidence" value="ECO:0007669"/>
    <property type="project" value="InterPro"/>
</dbReference>
<dbReference type="InterPro" id="IPR012341">
    <property type="entry name" value="6hp_glycosidase-like_sf"/>
</dbReference>
<evidence type="ECO:0000256" key="5">
    <source>
        <dbReference type="SAM" id="MobiDB-lite"/>
    </source>
</evidence>
<dbReference type="GO" id="GO:0044322">
    <property type="term" value="C:endoplasmic reticulum quality control compartment"/>
    <property type="evidence" value="ECO:0007669"/>
    <property type="project" value="GOC"/>
</dbReference>
<dbReference type="InterPro" id="IPR044674">
    <property type="entry name" value="EDEM1/2/3"/>
</dbReference>
<dbReference type="GO" id="GO:1904380">
    <property type="term" value="P:endoplasmic reticulum mannose trimming"/>
    <property type="evidence" value="ECO:0007669"/>
    <property type="project" value="InterPro"/>
</dbReference>
<dbReference type="SUPFAM" id="SSF48225">
    <property type="entry name" value="Seven-hairpin glycosidases"/>
    <property type="match status" value="2"/>
</dbReference>
<evidence type="ECO:0000256" key="3">
    <source>
        <dbReference type="ARBA" id="ARBA00022824"/>
    </source>
</evidence>
<evidence type="ECO:0000256" key="1">
    <source>
        <dbReference type="ARBA" id="ARBA00004240"/>
    </source>
</evidence>
<dbReference type="PANTHER" id="PTHR45679">
    <property type="entry name" value="ER DEGRADATION-ENHANCING ALPHA-MANNOSIDASE-LIKE PROTEIN 2"/>
    <property type="match status" value="1"/>
</dbReference>
<proteinExistence type="inferred from homology"/>
<dbReference type="Proteomes" id="UP001234989">
    <property type="component" value="Chromosome 6"/>
</dbReference>
<comment type="subcellular location">
    <subcellularLocation>
        <location evidence="1">Endoplasmic reticulum</location>
    </subcellularLocation>
</comment>
<sequence>MGRVLTSQECTHPKKKVMEMSMLGCMYGRRRDKIWNEVIQVKVGVVFVENKIRKTRLRSFRHVKRKCTDAPNKTVSIFETTIRILGGLISAHLIASDHNTGMRIPSYDDELLHLAEDLARRMLPAFDTPTGRRFEPQQGHWRHYKPAASLGPRGTNRGGPALKQRDPVGTASRVRKATPGNHAYDHVNWEFLDFMMLKMGSGEKWRRWIKFYISTARFFVVVNAEDIRKNHLVNWRVVIFPLRWGGLGVKDLKVFNKALLGRCIWRFGVEENDFWSGVVAEKYGMVAEGLGTLKLCKVGPIEAEEMLKGMERCPISNHITSTAGGGTLTLEFGILSRLTNDPSNSCSFSLGTYAYSCYNENAVFEQVAKNAVRGLWARRSKINLVGAHIDVFSGGTHCSRLMAGIKASNYDDRVSLLLSLTSLDLGIVESQERCQYLGRRSFNSYSCPLEMIFQVSFLFCFNPPPASLTYFLHHPSGGVTPELEYSTIRIGGS</sequence>
<feature type="region of interest" description="Disordered" evidence="5">
    <location>
        <begin position="145"/>
        <end position="175"/>
    </location>
</feature>
<gene>
    <name evidence="6" type="ORF">MTR67_027549</name>
</gene>
<evidence type="ECO:0000313" key="7">
    <source>
        <dbReference type="Proteomes" id="UP001234989"/>
    </source>
</evidence>
<evidence type="ECO:0008006" key="8">
    <source>
        <dbReference type="Google" id="ProtNLM"/>
    </source>
</evidence>
<evidence type="ECO:0000256" key="2">
    <source>
        <dbReference type="ARBA" id="ARBA00007658"/>
    </source>
</evidence>
<organism evidence="6 7">
    <name type="scientific">Solanum verrucosum</name>
    <dbReference type="NCBI Taxonomy" id="315347"/>
    <lineage>
        <taxon>Eukaryota</taxon>
        <taxon>Viridiplantae</taxon>
        <taxon>Streptophyta</taxon>
        <taxon>Embryophyta</taxon>
        <taxon>Tracheophyta</taxon>
        <taxon>Spermatophyta</taxon>
        <taxon>Magnoliopsida</taxon>
        <taxon>eudicotyledons</taxon>
        <taxon>Gunneridae</taxon>
        <taxon>Pentapetalae</taxon>
        <taxon>asterids</taxon>
        <taxon>lamiids</taxon>
        <taxon>Solanales</taxon>
        <taxon>Solanaceae</taxon>
        <taxon>Solanoideae</taxon>
        <taxon>Solaneae</taxon>
        <taxon>Solanum</taxon>
    </lineage>
</organism>
<evidence type="ECO:0000313" key="6">
    <source>
        <dbReference type="EMBL" id="WMV34164.1"/>
    </source>
</evidence>
<reference evidence="6" key="1">
    <citation type="submission" date="2023-08" db="EMBL/GenBank/DDBJ databases">
        <title>A de novo genome assembly of Solanum verrucosum Schlechtendal, a Mexican diploid species geographically isolated from the other diploid A-genome species in potato relatives.</title>
        <authorList>
            <person name="Hosaka K."/>
        </authorList>
    </citation>
    <scope>NUCLEOTIDE SEQUENCE</scope>
    <source>
        <tissue evidence="6">Young leaves</tissue>
    </source>
</reference>
<keyword evidence="4" id="KW-0325">Glycoprotein</keyword>
<dbReference type="PANTHER" id="PTHR45679:SF6">
    <property type="entry name" value="ER DEGRADATION-ENHANCING ALPHA-MANNOSIDASE-LIKE PROTEIN 2"/>
    <property type="match status" value="1"/>
</dbReference>